<evidence type="ECO:0000313" key="12">
    <source>
        <dbReference type="Proteomes" id="UP000570595"/>
    </source>
</evidence>
<organism evidence="11 13">
    <name type="scientific">Perkinsus olseni</name>
    <name type="common">Perkinsus atlanticus</name>
    <dbReference type="NCBI Taxonomy" id="32597"/>
    <lineage>
        <taxon>Eukaryota</taxon>
        <taxon>Sar</taxon>
        <taxon>Alveolata</taxon>
        <taxon>Perkinsozoa</taxon>
        <taxon>Perkinsea</taxon>
        <taxon>Perkinsida</taxon>
        <taxon>Perkinsidae</taxon>
        <taxon>Perkinsus</taxon>
    </lineage>
</organism>
<evidence type="ECO:0000256" key="5">
    <source>
        <dbReference type="ARBA" id="ARBA00022605"/>
    </source>
</evidence>
<dbReference type="SUPFAM" id="SSF48600">
    <property type="entry name" value="Chorismate mutase II"/>
    <property type="match status" value="1"/>
</dbReference>
<dbReference type="InterPro" id="IPR001086">
    <property type="entry name" value="Preph_deHydtase"/>
</dbReference>
<dbReference type="EMBL" id="JABANN010000025">
    <property type="protein sequence ID" value="KAF4674777.1"/>
    <property type="molecule type" value="Genomic_DNA"/>
</dbReference>
<dbReference type="GO" id="GO:0005737">
    <property type="term" value="C:cytoplasm"/>
    <property type="evidence" value="ECO:0007669"/>
    <property type="project" value="UniProtKB-SubCell"/>
</dbReference>
<dbReference type="GO" id="GO:0004106">
    <property type="term" value="F:chorismate mutase activity"/>
    <property type="evidence" value="ECO:0007669"/>
    <property type="project" value="UniProtKB-EC"/>
</dbReference>
<dbReference type="InterPro" id="IPR045865">
    <property type="entry name" value="ACT-like_dom_sf"/>
</dbReference>
<accession>A0A7J6MTV7</accession>
<keyword evidence="4" id="KW-0963">Cytoplasm</keyword>
<dbReference type="GO" id="GO:0004664">
    <property type="term" value="F:prephenate dehydratase activity"/>
    <property type="evidence" value="ECO:0007669"/>
    <property type="project" value="InterPro"/>
</dbReference>
<dbReference type="PANTHER" id="PTHR21145:SF12">
    <property type="entry name" value="CHORISMATE MUTASE"/>
    <property type="match status" value="1"/>
</dbReference>
<comment type="caution">
    <text evidence="11">The sequence shown here is derived from an EMBL/GenBank/DDBJ whole genome shotgun (WGS) entry which is preliminary data.</text>
</comment>
<keyword evidence="6" id="KW-0057">Aromatic amino acid biosynthesis</keyword>
<dbReference type="InterPro" id="IPR002701">
    <property type="entry name" value="CM_II_prokaryot"/>
</dbReference>
<evidence type="ECO:0000256" key="3">
    <source>
        <dbReference type="ARBA" id="ARBA00012404"/>
    </source>
</evidence>
<dbReference type="AlphaFoldDB" id="A0A7J6MTV7"/>
<dbReference type="Pfam" id="PF01817">
    <property type="entry name" value="CM_2"/>
    <property type="match status" value="1"/>
</dbReference>
<dbReference type="InterPro" id="IPR036263">
    <property type="entry name" value="Chorismate_II_sf"/>
</dbReference>
<keyword evidence="5" id="KW-0028">Amino-acid biosynthesis</keyword>
<dbReference type="SUPFAM" id="SSF53850">
    <property type="entry name" value="Periplasmic binding protein-like II"/>
    <property type="match status" value="1"/>
</dbReference>
<dbReference type="GO" id="GO:0046417">
    <property type="term" value="P:chorismate metabolic process"/>
    <property type="evidence" value="ECO:0007669"/>
    <property type="project" value="InterPro"/>
</dbReference>
<keyword evidence="7" id="KW-0413">Isomerase</keyword>
<protein>
    <recommendedName>
        <fullName evidence="3">chorismate mutase</fullName>
        <ecNumber evidence="3">5.4.99.5</ecNumber>
    </recommendedName>
</protein>
<comment type="subcellular location">
    <subcellularLocation>
        <location evidence="1">Cytoplasm</location>
    </subcellularLocation>
</comment>
<feature type="domain" description="Prephenate dehydratase" evidence="9">
    <location>
        <begin position="304"/>
        <end position="503"/>
    </location>
</feature>
<dbReference type="Proteomes" id="UP000572268">
    <property type="component" value="Unassembled WGS sequence"/>
</dbReference>
<evidence type="ECO:0000313" key="10">
    <source>
        <dbReference type="EMBL" id="KAF4667564.1"/>
    </source>
</evidence>
<dbReference type="Gene3D" id="1.10.590.10">
    <property type="entry name" value="Chorismate mutase, AroQ class superfamily, eukaryotic"/>
    <property type="match status" value="1"/>
</dbReference>
<gene>
    <name evidence="11" type="primary">ARO7</name>
    <name evidence="11" type="ORF">FOL46_004036</name>
    <name evidence="10" type="ORF">FOZ61_008114</name>
</gene>
<dbReference type="OrthoDB" id="439102at2759"/>
<dbReference type="Gene3D" id="3.40.190.10">
    <property type="entry name" value="Periplasmic binding protein-like II"/>
    <property type="match status" value="2"/>
</dbReference>
<dbReference type="InterPro" id="IPR037039">
    <property type="entry name" value="CM_AroQ_sf_eucaryotic"/>
</dbReference>
<proteinExistence type="predicted"/>
<evidence type="ECO:0000256" key="7">
    <source>
        <dbReference type="ARBA" id="ARBA00023235"/>
    </source>
</evidence>
<dbReference type="Pfam" id="PF00800">
    <property type="entry name" value="PDT"/>
    <property type="match status" value="1"/>
</dbReference>
<evidence type="ECO:0000256" key="8">
    <source>
        <dbReference type="SAM" id="MobiDB-lite"/>
    </source>
</evidence>
<evidence type="ECO:0000256" key="4">
    <source>
        <dbReference type="ARBA" id="ARBA00022490"/>
    </source>
</evidence>
<evidence type="ECO:0000256" key="6">
    <source>
        <dbReference type="ARBA" id="ARBA00023141"/>
    </source>
</evidence>
<evidence type="ECO:0000313" key="13">
    <source>
        <dbReference type="Proteomes" id="UP000572268"/>
    </source>
</evidence>
<evidence type="ECO:0000313" key="11">
    <source>
        <dbReference type="EMBL" id="KAF4674777.1"/>
    </source>
</evidence>
<dbReference type="PROSITE" id="PS51171">
    <property type="entry name" value="PREPHENATE_DEHYDR_3"/>
    <property type="match status" value="1"/>
</dbReference>
<comment type="pathway">
    <text evidence="2">Metabolic intermediate biosynthesis; prephenate biosynthesis; prephenate from chorismate: step 1/1.</text>
</comment>
<dbReference type="InterPro" id="IPR008238">
    <property type="entry name" value="Chorismate_mutase_AroQ_euk"/>
</dbReference>
<evidence type="ECO:0000256" key="1">
    <source>
        <dbReference type="ARBA" id="ARBA00004496"/>
    </source>
</evidence>
<evidence type="ECO:0000259" key="9">
    <source>
        <dbReference type="PROSITE" id="PS51171"/>
    </source>
</evidence>
<dbReference type="NCBIfam" id="TIGR01802">
    <property type="entry name" value="CM_pl-yst"/>
    <property type="match status" value="1"/>
</dbReference>
<feature type="region of interest" description="Disordered" evidence="8">
    <location>
        <begin position="675"/>
        <end position="697"/>
    </location>
</feature>
<dbReference type="PANTHER" id="PTHR21145">
    <property type="entry name" value="CHORISMATE MUTASE"/>
    <property type="match status" value="1"/>
</dbReference>
<dbReference type="UniPathway" id="UPA00120">
    <property type="reaction ID" value="UER00203"/>
</dbReference>
<dbReference type="EMBL" id="JABAHT010000052">
    <property type="protein sequence ID" value="KAF4667564.1"/>
    <property type="molecule type" value="Genomic_DNA"/>
</dbReference>
<evidence type="ECO:0000256" key="2">
    <source>
        <dbReference type="ARBA" id="ARBA00004817"/>
    </source>
</evidence>
<sequence>MAGQVASMPSSGGLATIGMAPRQKYPQIRMNIAGRPQQQQQPQPLQLADLRSDLIRQEETVIFALIERAQYKQNLSNYARYNEIGTCSKLDYFLTETEKLHSRFRRYDMLEEPFTNPKFLPAPLFSEAEDSPQRIVPNTINANSRLKSFYIKNVIPLVCRPGEEESSASLGASVVRDVTALQAMSRRIHFGKLVAEAKFQANTELYSQLIRAQDADGLMDLLTDSAVEEKLLLRVREKARAYGRDIQTGGSEAAVNDSALKVDPDTVVLAYRELMIPLTKEVQVAYLLRRLDSLVVAVTAGWARVAAVEYTTSNPLNSSPRAINTKAHAAELKVHDSVKSVFDDVASGAVSFGVVPLDSSVTGVDIQTLGALIDSHRPNGADLVVCDQISLQPSYAVISQPVKSGRPIPLTKASRVITTSMASEYCRGQISKVPGIKIHLVDTYFEAVEKLIETVKDDPKAVAVIPTPYLYEMIEDYDQDFKSIIIPNADLDNVKLQFGILRRPLANSSATGSDRTLIAFNVNHKHGSLMGALDCFRSSQVNLSSLHSFPASTGFDFVAIADGHPDDKQTQDALALLTGSRGGNDDRPNWAKVECFVKLPRRRSRAQTLCGYGIGETGGDRGNRAMHSYTFEYMGTAHEDIVGGSAANIMGFLGSHTSASTQLVLWSTGVAADDAETRRHSVRTGRSRGLSTTGCGP</sequence>
<dbReference type="SUPFAM" id="SSF55021">
    <property type="entry name" value="ACT-like"/>
    <property type="match status" value="1"/>
</dbReference>
<dbReference type="EC" id="5.4.99.5" evidence="3"/>
<dbReference type="PROSITE" id="PS51169">
    <property type="entry name" value="CHORISMATE_MUT_3"/>
    <property type="match status" value="1"/>
</dbReference>
<name>A0A7J6MTV7_PEROL</name>
<dbReference type="Proteomes" id="UP000570595">
    <property type="component" value="Unassembled WGS sequence"/>
</dbReference>
<dbReference type="Gene3D" id="3.30.70.260">
    <property type="match status" value="1"/>
</dbReference>
<reference evidence="12 13" key="1">
    <citation type="submission" date="2020-04" db="EMBL/GenBank/DDBJ databases">
        <title>Perkinsus olseni comparative genomics.</title>
        <authorList>
            <person name="Bogema D.R."/>
        </authorList>
    </citation>
    <scope>NUCLEOTIDE SEQUENCE [LARGE SCALE GENOMIC DNA]</scope>
    <source>
        <strain evidence="10">ATCC PRA-179</strain>
        <strain evidence="11">ATCC PRA-31</strain>
    </source>
</reference>
<dbReference type="GO" id="GO:0009094">
    <property type="term" value="P:L-phenylalanine biosynthetic process"/>
    <property type="evidence" value="ECO:0007669"/>
    <property type="project" value="InterPro"/>
</dbReference>